<reference evidence="6 7" key="1">
    <citation type="submission" date="2017-02" db="EMBL/GenBank/DDBJ databases">
        <title>The complete genomic sequence of a novel cold adapted crude oil-degrading bacterium Planococcus qaidamina Y42.</title>
        <authorList>
            <person name="Yang R."/>
        </authorList>
    </citation>
    <scope>NUCLEOTIDE SEQUENCE [LARGE SCALE GENOMIC DNA]</scope>
    <source>
        <strain evidence="6 7">Y42</strain>
        <plasmid evidence="6 7">unnamed2</plasmid>
    </source>
</reference>
<dbReference type="InterPro" id="IPR005053">
    <property type="entry name" value="MobA_MobL"/>
</dbReference>
<gene>
    <name evidence="6" type="ORF">B0X71_20615</name>
</gene>
<feature type="coiled-coil region" evidence="3">
    <location>
        <begin position="252"/>
        <end position="279"/>
    </location>
</feature>
<evidence type="ECO:0000256" key="4">
    <source>
        <dbReference type="SAM" id="MobiDB-lite"/>
    </source>
</evidence>
<dbReference type="AlphaFoldDB" id="A0A1Q2L547"/>
<protein>
    <recommendedName>
        <fullName evidence="5">MobA/MobL protein domain-containing protein</fullName>
    </recommendedName>
</protein>
<organism evidence="6 7">
    <name type="scientific">Planococcus lenghuensis</name>
    <dbReference type="NCBI Taxonomy" id="2213202"/>
    <lineage>
        <taxon>Bacteria</taxon>
        <taxon>Bacillati</taxon>
        <taxon>Bacillota</taxon>
        <taxon>Bacilli</taxon>
        <taxon>Bacillales</taxon>
        <taxon>Caryophanaceae</taxon>
        <taxon>Planococcus</taxon>
    </lineage>
</organism>
<sequence>MSYFRLQANIISKKNQSAVASASYRSGEDLYSERDEELKSFKAREVAPVSFILKPDHAPEWTLERERLWNEVERVEKAWNAQLAREVLVALPVDLNEEQQSELVRSFVQDQFVDAGMVADVSIHRDKEHNPHAHILLTVRPFEADGTWGNKKTRQYEYEPNGDIKRNEEGEKIFKTVSTTDWNERETLVKWRMQYAEAINAAFKEAGIEKTVSALSFEEQGLDKIAQVRLGRNEYQYVKRMEEKGLEATTFYHELNQEIRKANDQIAQLNRNISFLSSKEKTQNVQLTLHRQTKAITMQLDADYQKSLRFMKGRLKEDLSFKNVKNELEGLYRWEERSLEPKQMKEQVTHTVLDASHKAYLAGDTAALLNQGFSSDRFHERFTARLDAFEAQEETLKKDRQTNQTVTEHAERAYRVTSLITHNTFNDLYPDLAERYQFNDRTTAFKAEVIESARSGDWHRVPAPEDVERELHLSELETACTLAEKATESIRIQARIRDKLGTQKMKLVGEGQKLDAIYQTSLKLNTAQQLITRYEEKAKHHDQQLNELICETFPHANERVLQKVEALPLEMKTDVLNHYRENKMAGREPSLSNCLQAAWGKQEQREAQHEQYRQSQTNPFYRGLDAREQEKGHLPGGTVGADLMDELVRQSAQPNPHTKETGRLDKLNRKGKNTRMRRYLGLEIEL</sequence>
<dbReference type="Gene3D" id="3.30.930.30">
    <property type="match status" value="1"/>
</dbReference>
<dbReference type="EMBL" id="CP019642">
    <property type="protein sequence ID" value="AQQ55578.1"/>
    <property type="molecule type" value="Genomic_DNA"/>
</dbReference>
<feature type="compositionally biased region" description="Basic and acidic residues" evidence="4">
    <location>
        <begin position="657"/>
        <end position="668"/>
    </location>
</feature>
<dbReference type="Pfam" id="PF03389">
    <property type="entry name" value="MobA_MobL"/>
    <property type="match status" value="1"/>
</dbReference>
<geneLocation type="plasmid" evidence="6 7">
    <name>unnamed2</name>
</geneLocation>
<evidence type="ECO:0000256" key="1">
    <source>
        <dbReference type="ARBA" id="ARBA00010873"/>
    </source>
</evidence>
<feature type="domain" description="MobA/MobL protein" evidence="5">
    <location>
        <begin position="16"/>
        <end position="239"/>
    </location>
</feature>
<keyword evidence="7" id="KW-1185">Reference proteome</keyword>
<keyword evidence="2" id="KW-0184">Conjugation</keyword>
<keyword evidence="6" id="KW-0614">Plasmid</keyword>
<accession>A0A1Q2L547</accession>
<evidence type="ECO:0000313" key="7">
    <source>
        <dbReference type="Proteomes" id="UP000188184"/>
    </source>
</evidence>
<evidence type="ECO:0000256" key="3">
    <source>
        <dbReference type="SAM" id="Coils"/>
    </source>
</evidence>
<name>A0A1Q2L547_9BACL</name>
<evidence type="ECO:0000256" key="2">
    <source>
        <dbReference type="ARBA" id="ARBA00022971"/>
    </source>
</evidence>
<keyword evidence="3" id="KW-0175">Coiled coil</keyword>
<evidence type="ECO:0000313" key="6">
    <source>
        <dbReference type="EMBL" id="AQQ55578.1"/>
    </source>
</evidence>
<proteinExistence type="inferred from homology"/>
<dbReference type="Proteomes" id="UP000188184">
    <property type="component" value="Plasmid unnamed2"/>
</dbReference>
<dbReference type="RefSeq" id="WP_198038783.1">
    <property type="nucleotide sequence ID" value="NZ_CP019642.1"/>
</dbReference>
<dbReference type="KEGG" id="pmar:B0X71_20615"/>
<evidence type="ECO:0000259" key="5">
    <source>
        <dbReference type="Pfam" id="PF03389"/>
    </source>
</evidence>
<feature type="coiled-coil region" evidence="3">
    <location>
        <begin position="524"/>
        <end position="551"/>
    </location>
</feature>
<dbReference type="NCBIfam" id="NF041496">
    <property type="entry name" value="MobQ"/>
    <property type="match status" value="1"/>
</dbReference>
<comment type="similarity">
    <text evidence="1">Belongs to the MobA/MobL family.</text>
</comment>
<feature type="region of interest" description="Disordered" evidence="4">
    <location>
        <begin position="652"/>
        <end position="672"/>
    </location>
</feature>